<accession>A0ABW5NBB6</accession>
<evidence type="ECO:0000313" key="2">
    <source>
        <dbReference type="Proteomes" id="UP001597459"/>
    </source>
</evidence>
<protein>
    <submittedName>
        <fullName evidence="1">Uncharacterized protein</fullName>
    </submittedName>
</protein>
<reference evidence="2" key="1">
    <citation type="journal article" date="2019" name="Int. J. Syst. Evol. Microbiol.">
        <title>The Global Catalogue of Microorganisms (GCM) 10K type strain sequencing project: providing services to taxonomists for standard genome sequencing and annotation.</title>
        <authorList>
            <consortium name="The Broad Institute Genomics Platform"/>
            <consortium name="The Broad Institute Genome Sequencing Center for Infectious Disease"/>
            <person name="Wu L."/>
            <person name="Ma J."/>
        </authorList>
    </citation>
    <scope>NUCLEOTIDE SEQUENCE [LARGE SCALE GENOMIC DNA]</scope>
    <source>
        <strain evidence="2">KCTC 42423</strain>
    </source>
</reference>
<gene>
    <name evidence="1" type="ORF">ACFSTE_18635</name>
</gene>
<comment type="caution">
    <text evidence="1">The sequence shown here is derived from an EMBL/GenBank/DDBJ whole genome shotgun (WGS) entry which is preliminary data.</text>
</comment>
<dbReference type="Proteomes" id="UP001597459">
    <property type="component" value="Unassembled WGS sequence"/>
</dbReference>
<organism evidence="1 2">
    <name type="scientific">Aquimarina hainanensis</name>
    <dbReference type="NCBI Taxonomy" id="1578017"/>
    <lineage>
        <taxon>Bacteria</taxon>
        <taxon>Pseudomonadati</taxon>
        <taxon>Bacteroidota</taxon>
        <taxon>Flavobacteriia</taxon>
        <taxon>Flavobacteriales</taxon>
        <taxon>Flavobacteriaceae</taxon>
        <taxon>Aquimarina</taxon>
    </lineage>
</organism>
<dbReference type="RefSeq" id="WP_378255018.1">
    <property type="nucleotide sequence ID" value="NZ_JBHSJV010000001.1"/>
</dbReference>
<keyword evidence="2" id="KW-1185">Reference proteome</keyword>
<name>A0ABW5NBB6_9FLAO</name>
<dbReference type="EMBL" id="JBHULX010000039">
    <property type="protein sequence ID" value="MFD2592862.1"/>
    <property type="molecule type" value="Genomic_DNA"/>
</dbReference>
<proteinExistence type="predicted"/>
<sequence>MIVLEENPDIIWEERTSKNGKKYHIGYHKNAEILEGASSDKTPFSIEVYWPATDNDNWIVQDSSFIATTGISRYSLNKDRPWYKVYKKILNFTCQVHYDYYFTDETGDIYECNVFRNGNHYVQYNSDKPNIIHVKGS</sequence>
<evidence type="ECO:0000313" key="1">
    <source>
        <dbReference type="EMBL" id="MFD2592862.1"/>
    </source>
</evidence>